<feature type="compositionally biased region" description="Polar residues" evidence="1">
    <location>
        <begin position="76"/>
        <end position="87"/>
    </location>
</feature>
<evidence type="ECO:0000313" key="2">
    <source>
        <dbReference type="EMBL" id="KAK3795348.1"/>
    </source>
</evidence>
<proteinExistence type="predicted"/>
<name>A0AAE1AWR2_9GAST</name>
<keyword evidence="3" id="KW-1185">Reference proteome</keyword>
<dbReference type="AlphaFoldDB" id="A0AAE1AWR2"/>
<comment type="caution">
    <text evidence="2">The sequence shown here is derived from an EMBL/GenBank/DDBJ whole genome shotgun (WGS) entry which is preliminary data.</text>
</comment>
<accession>A0AAE1AWR2</accession>
<organism evidence="2 3">
    <name type="scientific">Elysia crispata</name>
    <name type="common">lettuce slug</name>
    <dbReference type="NCBI Taxonomy" id="231223"/>
    <lineage>
        <taxon>Eukaryota</taxon>
        <taxon>Metazoa</taxon>
        <taxon>Spiralia</taxon>
        <taxon>Lophotrochozoa</taxon>
        <taxon>Mollusca</taxon>
        <taxon>Gastropoda</taxon>
        <taxon>Heterobranchia</taxon>
        <taxon>Euthyneura</taxon>
        <taxon>Panpulmonata</taxon>
        <taxon>Sacoglossa</taxon>
        <taxon>Placobranchoidea</taxon>
        <taxon>Plakobranchidae</taxon>
        <taxon>Elysia</taxon>
    </lineage>
</organism>
<reference evidence="2" key="1">
    <citation type="journal article" date="2023" name="G3 (Bethesda)">
        <title>A reference genome for the long-term kleptoplast-retaining sea slug Elysia crispata morphotype clarki.</title>
        <authorList>
            <person name="Eastman K.E."/>
            <person name="Pendleton A.L."/>
            <person name="Shaikh M.A."/>
            <person name="Suttiyut T."/>
            <person name="Ogas R."/>
            <person name="Tomko P."/>
            <person name="Gavelis G."/>
            <person name="Widhalm J.R."/>
            <person name="Wisecaver J.H."/>
        </authorList>
    </citation>
    <scope>NUCLEOTIDE SEQUENCE</scope>
    <source>
        <strain evidence="2">ECLA1</strain>
    </source>
</reference>
<protein>
    <submittedName>
        <fullName evidence="2">Uncharacterized protein</fullName>
    </submittedName>
</protein>
<sequence>MDRSTHIKTSLIWLREQESCLPPLLDVQTNKESYVPSGKYFVLVEDKMDAFYARFQAPNFPHSVELMLSRSPRMTPISSSHLLQNPQHAPPSPTPFSPQTSSTSTRISNIISAAFPSPLSAASPTQLITSTHNKSYLYSPTFLTSSFFSPRKRHRQKNNVDYHGKP</sequence>
<feature type="region of interest" description="Disordered" evidence="1">
    <location>
        <begin position="75"/>
        <end position="103"/>
    </location>
</feature>
<evidence type="ECO:0000256" key="1">
    <source>
        <dbReference type="SAM" id="MobiDB-lite"/>
    </source>
</evidence>
<evidence type="ECO:0000313" key="3">
    <source>
        <dbReference type="Proteomes" id="UP001283361"/>
    </source>
</evidence>
<dbReference type="EMBL" id="JAWDGP010001071">
    <property type="protein sequence ID" value="KAK3795348.1"/>
    <property type="molecule type" value="Genomic_DNA"/>
</dbReference>
<dbReference type="Proteomes" id="UP001283361">
    <property type="component" value="Unassembled WGS sequence"/>
</dbReference>
<gene>
    <name evidence="2" type="ORF">RRG08_019622</name>
</gene>